<proteinExistence type="predicted"/>
<organism evidence="1 2">
    <name type="scientific">Psilocybe cf. subviscida</name>
    <dbReference type="NCBI Taxonomy" id="2480587"/>
    <lineage>
        <taxon>Eukaryota</taxon>
        <taxon>Fungi</taxon>
        <taxon>Dikarya</taxon>
        <taxon>Basidiomycota</taxon>
        <taxon>Agaricomycotina</taxon>
        <taxon>Agaricomycetes</taxon>
        <taxon>Agaricomycetidae</taxon>
        <taxon>Agaricales</taxon>
        <taxon>Agaricineae</taxon>
        <taxon>Strophariaceae</taxon>
        <taxon>Psilocybe</taxon>
    </lineage>
</organism>
<gene>
    <name evidence="1" type="ORF">D9619_003723</name>
</gene>
<evidence type="ECO:0000313" key="2">
    <source>
        <dbReference type="Proteomes" id="UP000567179"/>
    </source>
</evidence>
<accession>A0A8H5EUA4</accession>
<protein>
    <submittedName>
        <fullName evidence="1">Uncharacterized protein</fullName>
    </submittedName>
</protein>
<dbReference type="EMBL" id="JAACJJ010000056">
    <property type="protein sequence ID" value="KAF5312626.1"/>
    <property type="molecule type" value="Genomic_DNA"/>
</dbReference>
<sequence length="200" mass="22504">MVYDNPLHPQIDASNHSGYTTLTPASAFVNRRLSYRLPQQIQYIAPNPKPHQYMMDPARITHISFDRIGSPGKGMPIADLVARSIPGLNTIMKGGEDYVFSGTPCVRITFRIMWPGYLHLNWAHNIDVVSAQGPIARAQLAQAVAQSFARFVEKCRTEVPTQTEYRIGVAGIRLENLILCFIKDASYDAWYADVVIDMRH</sequence>
<comment type="caution">
    <text evidence="1">The sequence shown here is derived from an EMBL/GenBank/DDBJ whole genome shotgun (WGS) entry which is preliminary data.</text>
</comment>
<dbReference type="AlphaFoldDB" id="A0A8H5EUA4"/>
<reference evidence="1 2" key="1">
    <citation type="journal article" date="2020" name="ISME J.">
        <title>Uncovering the hidden diversity of litter-decomposition mechanisms in mushroom-forming fungi.</title>
        <authorList>
            <person name="Floudas D."/>
            <person name="Bentzer J."/>
            <person name="Ahren D."/>
            <person name="Johansson T."/>
            <person name="Persson P."/>
            <person name="Tunlid A."/>
        </authorList>
    </citation>
    <scope>NUCLEOTIDE SEQUENCE [LARGE SCALE GENOMIC DNA]</scope>
    <source>
        <strain evidence="1 2">CBS 101986</strain>
    </source>
</reference>
<keyword evidence="2" id="KW-1185">Reference proteome</keyword>
<dbReference type="OrthoDB" id="2662268at2759"/>
<evidence type="ECO:0000313" key="1">
    <source>
        <dbReference type="EMBL" id="KAF5312626.1"/>
    </source>
</evidence>
<name>A0A8H5EUA4_9AGAR</name>
<dbReference type="Proteomes" id="UP000567179">
    <property type="component" value="Unassembled WGS sequence"/>
</dbReference>